<dbReference type="Proteomes" id="UP000595437">
    <property type="component" value="Chromosome 11"/>
</dbReference>
<evidence type="ECO:0000313" key="2">
    <source>
        <dbReference type="Proteomes" id="UP000595437"/>
    </source>
</evidence>
<keyword evidence="2" id="KW-1185">Reference proteome</keyword>
<feature type="non-terminal residue" evidence="1">
    <location>
        <position position="1"/>
    </location>
</feature>
<name>A0A7T8H1S7_CALRO</name>
<dbReference type="AlphaFoldDB" id="A0A7T8H1S7"/>
<organism evidence="1 2">
    <name type="scientific">Caligus rogercresseyi</name>
    <name type="common">Sea louse</name>
    <dbReference type="NCBI Taxonomy" id="217165"/>
    <lineage>
        <taxon>Eukaryota</taxon>
        <taxon>Metazoa</taxon>
        <taxon>Ecdysozoa</taxon>
        <taxon>Arthropoda</taxon>
        <taxon>Crustacea</taxon>
        <taxon>Multicrustacea</taxon>
        <taxon>Hexanauplia</taxon>
        <taxon>Copepoda</taxon>
        <taxon>Siphonostomatoida</taxon>
        <taxon>Caligidae</taxon>
        <taxon>Caligus</taxon>
    </lineage>
</organism>
<sequence length="58" mass="6272">VDNVSTGMVRSPPFYRSSLVFAREASWALCSMTKTTLDTQMTPAFGLLPTTSPPSGDF</sequence>
<dbReference type="EMBL" id="CP045900">
    <property type="protein sequence ID" value="QQP41954.1"/>
    <property type="molecule type" value="Genomic_DNA"/>
</dbReference>
<gene>
    <name evidence="1" type="ORF">FKW44_016474</name>
</gene>
<evidence type="ECO:0000313" key="1">
    <source>
        <dbReference type="EMBL" id="QQP41954.1"/>
    </source>
</evidence>
<accession>A0A7T8H1S7</accession>
<protein>
    <submittedName>
        <fullName evidence="1">Uncharacterized protein</fullName>
    </submittedName>
</protein>
<proteinExistence type="predicted"/>
<reference evidence="2" key="1">
    <citation type="submission" date="2021-01" db="EMBL/GenBank/DDBJ databases">
        <title>Caligus Genome Assembly.</title>
        <authorList>
            <person name="Gallardo-Escarate C."/>
        </authorList>
    </citation>
    <scope>NUCLEOTIDE SEQUENCE [LARGE SCALE GENOMIC DNA]</scope>
</reference>